<dbReference type="Proteomes" id="UP000680206">
    <property type="component" value="Unassembled WGS sequence"/>
</dbReference>
<evidence type="ECO:0000313" key="2">
    <source>
        <dbReference type="Proteomes" id="UP000680206"/>
    </source>
</evidence>
<name>A0ABS3S3L8_9ACTN</name>
<reference evidence="1 2" key="1">
    <citation type="submission" date="2021-03" db="EMBL/GenBank/DDBJ databases">
        <title>Actinomadura violae sp. nov., isolated from lichen in Thailand.</title>
        <authorList>
            <person name="Kanchanasin P."/>
            <person name="Saeng-In P."/>
            <person name="Phongsopitanun W."/>
            <person name="Yuki M."/>
            <person name="Kudo T."/>
            <person name="Ohkuma M."/>
            <person name="Tanasupawat S."/>
        </authorList>
    </citation>
    <scope>NUCLEOTIDE SEQUENCE [LARGE SCALE GENOMIC DNA]</scope>
    <source>
        <strain evidence="1 2">LCR2-06</strain>
    </source>
</reference>
<protein>
    <submittedName>
        <fullName evidence="1">Uncharacterized protein</fullName>
    </submittedName>
</protein>
<proteinExistence type="predicted"/>
<dbReference type="EMBL" id="JAGEPF010000028">
    <property type="protein sequence ID" value="MBO2463590.1"/>
    <property type="molecule type" value="Genomic_DNA"/>
</dbReference>
<gene>
    <name evidence="1" type="ORF">J4709_39075</name>
</gene>
<evidence type="ECO:0000313" key="1">
    <source>
        <dbReference type="EMBL" id="MBO2463590.1"/>
    </source>
</evidence>
<keyword evidence="2" id="KW-1185">Reference proteome</keyword>
<sequence>MLQTGPDDTALSMSCAESGALVQFMSDSRSGTIFSETLAPRPGSCYPRGLGGALERRMTEIDWKAGRTALGRVFRTLCEPIMWQDPGPRGAGRRRCGCASPEHLRLTAFRNRRGADVG</sequence>
<accession>A0ABS3S3L8</accession>
<dbReference type="RefSeq" id="WP_208249099.1">
    <property type="nucleotide sequence ID" value="NZ_JAGEPF010000028.1"/>
</dbReference>
<comment type="caution">
    <text evidence="1">The sequence shown here is derived from an EMBL/GenBank/DDBJ whole genome shotgun (WGS) entry which is preliminary data.</text>
</comment>
<organism evidence="1 2">
    <name type="scientific">Actinomadura violacea</name>
    <dbReference type="NCBI Taxonomy" id="2819934"/>
    <lineage>
        <taxon>Bacteria</taxon>
        <taxon>Bacillati</taxon>
        <taxon>Actinomycetota</taxon>
        <taxon>Actinomycetes</taxon>
        <taxon>Streptosporangiales</taxon>
        <taxon>Thermomonosporaceae</taxon>
        <taxon>Actinomadura</taxon>
    </lineage>
</organism>